<feature type="region of interest" description="Disordered" evidence="1">
    <location>
        <begin position="1"/>
        <end position="21"/>
    </location>
</feature>
<protein>
    <submittedName>
        <fullName evidence="2">Uncharacterized protein</fullName>
    </submittedName>
</protein>
<gene>
    <name evidence="2" type="ORF">SODALDRAFT_324697</name>
</gene>
<dbReference type="RefSeq" id="XP_028466123.1">
    <property type="nucleotide sequence ID" value="XM_028609915.1"/>
</dbReference>
<sequence length="107" mass="12588">MAAGSSDQKPHYRHPDTTSTIRQIELDSDTWIEATEIDDDDLQFGGKSLSEWYEEERKRLSNGSSSSDEEERRGRQRVRKHYSSHNRHLHYQPHNRDRSTHGSTNKH</sequence>
<evidence type="ECO:0000313" key="3">
    <source>
        <dbReference type="Proteomes" id="UP000272025"/>
    </source>
</evidence>
<dbReference type="EMBL" id="ML119056">
    <property type="protein sequence ID" value="ROT38317.1"/>
    <property type="molecule type" value="Genomic_DNA"/>
</dbReference>
<evidence type="ECO:0000256" key="1">
    <source>
        <dbReference type="SAM" id="MobiDB-lite"/>
    </source>
</evidence>
<organism evidence="2 3">
    <name type="scientific">Sodiomyces alkalinus (strain CBS 110278 / VKM F-3762 / F11)</name>
    <name type="common">Alkaliphilic filamentous fungus</name>
    <dbReference type="NCBI Taxonomy" id="1314773"/>
    <lineage>
        <taxon>Eukaryota</taxon>
        <taxon>Fungi</taxon>
        <taxon>Dikarya</taxon>
        <taxon>Ascomycota</taxon>
        <taxon>Pezizomycotina</taxon>
        <taxon>Sordariomycetes</taxon>
        <taxon>Hypocreomycetidae</taxon>
        <taxon>Glomerellales</taxon>
        <taxon>Plectosphaerellaceae</taxon>
        <taxon>Sodiomyces</taxon>
    </lineage>
</organism>
<name>A0A3N2PUY0_SODAK</name>
<dbReference type="AlphaFoldDB" id="A0A3N2PUY0"/>
<reference evidence="2 3" key="1">
    <citation type="journal article" date="2018" name="Mol. Ecol.">
        <title>The obligate alkalophilic soda-lake fungus Sodiomyces alkalinus has shifted to a protein diet.</title>
        <authorList>
            <person name="Grum-Grzhimaylo A.A."/>
            <person name="Falkoski D.L."/>
            <person name="van den Heuvel J."/>
            <person name="Valero-Jimenez C.A."/>
            <person name="Min B."/>
            <person name="Choi I.G."/>
            <person name="Lipzen A."/>
            <person name="Daum C.G."/>
            <person name="Aanen D.K."/>
            <person name="Tsang A."/>
            <person name="Henrissat B."/>
            <person name="Bilanenko E.N."/>
            <person name="de Vries R.P."/>
            <person name="van Kan J.A.L."/>
            <person name="Grigoriev I.V."/>
            <person name="Debets A.J.M."/>
        </authorList>
    </citation>
    <scope>NUCLEOTIDE SEQUENCE [LARGE SCALE GENOMIC DNA]</scope>
    <source>
        <strain evidence="2 3">F11</strain>
    </source>
</reference>
<dbReference type="STRING" id="1314773.A0A3N2PUY0"/>
<evidence type="ECO:0000313" key="2">
    <source>
        <dbReference type="EMBL" id="ROT38317.1"/>
    </source>
</evidence>
<dbReference type="GeneID" id="39578393"/>
<feature type="compositionally biased region" description="Basic residues" evidence="1">
    <location>
        <begin position="74"/>
        <end position="93"/>
    </location>
</feature>
<dbReference type="OrthoDB" id="3519400at2759"/>
<accession>A0A3N2PUY0</accession>
<proteinExistence type="predicted"/>
<keyword evidence="3" id="KW-1185">Reference proteome</keyword>
<dbReference type="Proteomes" id="UP000272025">
    <property type="component" value="Unassembled WGS sequence"/>
</dbReference>
<feature type="region of interest" description="Disordered" evidence="1">
    <location>
        <begin position="57"/>
        <end position="107"/>
    </location>
</feature>